<protein>
    <recommendedName>
        <fullName evidence="3">peptidylprolyl isomerase</fullName>
        <ecNumber evidence="3">5.2.1.8</ecNumber>
    </recommendedName>
</protein>
<feature type="compositionally biased region" description="Basic residues" evidence="6">
    <location>
        <begin position="229"/>
        <end position="245"/>
    </location>
</feature>
<dbReference type="Pfam" id="PF00160">
    <property type="entry name" value="Pro_isomerase"/>
    <property type="match status" value="1"/>
</dbReference>
<dbReference type="EMBL" id="PYDT01000003">
    <property type="protein sequence ID" value="THU65367.1"/>
    <property type="molecule type" value="Genomic_DNA"/>
</dbReference>
<feature type="compositionally biased region" description="Low complexity" evidence="6">
    <location>
        <begin position="583"/>
        <end position="596"/>
    </location>
</feature>
<dbReference type="FunFam" id="2.40.100.10:FF:000025">
    <property type="entry name" value="Peptidyl-prolyl cis-trans isomerase CYP19-2"/>
    <property type="match status" value="1"/>
</dbReference>
<dbReference type="Proteomes" id="UP000317650">
    <property type="component" value="Chromosome 5"/>
</dbReference>
<dbReference type="PROSITE" id="PS50072">
    <property type="entry name" value="CSA_PPIASE_2"/>
    <property type="match status" value="1"/>
</dbReference>
<feature type="compositionally biased region" description="Basic and acidic residues" evidence="6">
    <location>
        <begin position="449"/>
        <end position="462"/>
    </location>
</feature>
<evidence type="ECO:0000256" key="4">
    <source>
        <dbReference type="ARBA" id="ARBA00023110"/>
    </source>
</evidence>
<dbReference type="PANTHER" id="PTHR11071:SF561">
    <property type="entry name" value="PEPTIDYL-PROLYL CIS-TRANS ISOMERASE D-RELATED"/>
    <property type="match status" value="1"/>
</dbReference>
<feature type="compositionally biased region" description="Polar residues" evidence="6">
    <location>
        <begin position="213"/>
        <end position="226"/>
    </location>
</feature>
<comment type="catalytic activity">
    <reaction evidence="1">
        <text>[protein]-peptidylproline (omega=180) = [protein]-peptidylproline (omega=0)</text>
        <dbReference type="Rhea" id="RHEA:16237"/>
        <dbReference type="Rhea" id="RHEA-COMP:10747"/>
        <dbReference type="Rhea" id="RHEA-COMP:10748"/>
        <dbReference type="ChEBI" id="CHEBI:83833"/>
        <dbReference type="ChEBI" id="CHEBI:83834"/>
        <dbReference type="EC" id="5.2.1.8"/>
    </reaction>
</comment>
<dbReference type="GO" id="GO:0005737">
    <property type="term" value="C:cytoplasm"/>
    <property type="evidence" value="ECO:0007669"/>
    <property type="project" value="TreeGrafter"/>
</dbReference>
<dbReference type="SUPFAM" id="SSF50891">
    <property type="entry name" value="Cyclophilin-like"/>
    <property type="match status" value="1"/>
</dbReference>
<dbReference type="InterPro" id="IPR002130">
    <property type="entry name" value="Cyclophilin-type_PPIase_dom"/>
</dbReference>
<feature type="compositionally biased region" description="Basic and acidic residues" evidence="6">
    <location>
        <begin position="202"/>
        <end position="212"/>
    </location>
</feature>
<evidence type="ECO:0000256" key="3">
    <source>
        <dbReference type="ARBA" id="ARBA00013194"/>
    </source>
</evidence>
<accession>A0A4S8JTA4</accession>
<name>A0A4S8JTA4_MUSBA</name>
<dbReference type="GO" id="GO:0016018">
    <property type="term" value="F:cyclosporin A binding"/>
    <property type="evidence" value="ECO:0007669"/>
    <property type="project" value="TreeGrafter"/>
</dbReference>
<dbReference type="PRINTS" id="PR00153">
    <property type="entry name" value="CSAPPISMRASE"/>
</dbReference>
<evidence type="ECO:0000313" key="9">
    <source>
        <dbReference type="Proteomes" id="UP000317650"/>
    </source>
</evidence>
<feature type="compositionally biased region" description="Low complexity" evidence="6">
    <location>
        <begin position="259"/>
        <end position="280"/>
    </location>
</feature>
<dbReference type="STRING" id="52838.A0A4S8JTA4"/>
<dbReference type="GO" id="GO:0003755">
    <property type="term" value="F:peptidyl-prolyl cis-trans isomerase activity"/>
    <property type="evidence" value="ECO:0007669"/>
    <property type="project" value="UniProtKB-KW"/>
</dbReference>
<keyword evidence="5" id="KW-0413">Isomerase</keyword>
<dbReference type="GO" id="GO:0006457">
    <property type="term" value="P:protein folding"/>
    <property type="evidence" value="ECO:0007669"/>
    <property type="project" value="TreeGrafter"/>
</dbReference>
<reference evidence="8 9" key="1">
    <citation type="journal article" date="2019" name="Nat. Plants">
        <title>Genome sequencing of Musa balbisiana reveals subgenome evolution and function divergence in polyploid bananas.</title>
        <authorList>
            <person name="Yao X."/>
        </authorList>
    </citation>
    <scope>NUCLEOTIDE SEQUENCE [LARGE SCALE GENOMIC DNA]</scope>
    <source>
        <strain evidence="9">cv. DH-PKW</strain>
        <tissue evidence="8">Leaves</tissue>
    </source>
</reference>
<sequence>MAMKKNPTVFLDISVDRNPTERMEIELFADVVPKTAENFRALCTGEKGIGDSTRLPLHYKGSFFHRIVKGFVAQVLENDDYRTLCNREVISQGEMAVVVRAFMEETFQVYAGNENFKLKHDGPGLLSMASSAPNSNGSQFFITFKATPQLDGKNVVFGKVVSESNLLKKIEQAGSEKGKPLCLVKIVDCGEASDGKTQVAPGKEKEKKHNESSLDLCSNDSSGGEQRSSHKRTIKDKRKKRKRRYSSSDSSSSDDSDSDSYSSDTGSSSYSDSSDSSSSSGARYKRRKRTSRKKKNRNGKGKRDHHTDKRQRRHDKKSTRKPKWSSSSSDSESETTSSSSSSGSERSGHRDDTRKAKHSLQTADTSVEVGKKQSLSAFPRKESATERTKKSERVAAQVNASRESGLVFQETRDDPEDSYRSIGKFNKMVNQPPKSNEKSSRSSSPIIPEGDRIGSPRIHADKGPTSSPSGVPHIGGANQSSIGGISRSKSHSASPTRSPGRKASEPALKQLDVSRKPSPSGPPKRIRKGRGFSDKYAYVRKYRTPSPERSPVRSYYYRGRHEQEWGRNRYSRRTFYSERSPARRYQGSPRGSSPPRYRGRRDRSRSMSRSPVGYRSRHRDRTQSPRRSRSPLDDQKPALGNRVQSRRSPLDDQKPVLGNRIQSRLGPQGGGYRSIGGRSRSRSPHPSVFKSDAGPRDMEDKGGSQTSSRSSSPAPNNGLVAYGDGSPDR</sequence>
<feature type="compositionally biased region" description="Basic residues" evidence="6">
    <location>
        <begin position="283"/>
        <end position="323"/>
    </location>
</feature>
<feature type="region of interest" description="Disordered" evidence="6">
    <location>
        <begin position="193"/>
        <end position="729"/>
    </location>
</feature>
<gene>
    <name evidence="8" type="ORF">C4D60_Mb05t02900</name>
</gene>
<keyword evidence="4" id="KW-0697">Rotamase</keyword>
<evidence type="ECO:0000259" key="7">
    <source>
        <dbReference type="PROSITE" id="PS50072"/>
    </source>
</evidence>
<dbReference type="PANTHER" id="PTHR11071">
    <property type="entry name" value="PEPTIDYL-PROLYL CIS-TRANS ISOMERASE"/>
    <property type="match status" value="1"/>
</dbReference>
<feature type="domain" description="PPIase cyclophilin-type" evidence="7">
    <location>
        <begin position="10"/>
        <end position="191"/>
    </location>
</feature>
<evidence type="ECO:0000313" key="8">
    <source>
        <dbReference type="EMBL" id="THU65367.1"/>
    </source>
</evidence>
<comment type="similarity">
    <text evidence="2">Belongs to the cyclophilin-type PPIase family.</text>
</comment>
<proteinExistence type="inferred from homology"/>
<dbReference type="AlphaFoldDB" id="A0A4S8JTA4"/>
<evidence type="ECO:0000256" key="5">
    <source>
        <dbReference type="ARBA" id="ARBA00023235"/>
    </source>
</evidence>
<organism evidence="8 9">
    <name type="scientific">Musa balbisiana</name>
    <name type="common">Banana</name>
    <dbReference type="NCBI Taxonomy" id="52838"/>
    <lineage>
        <taxon>Eukaryota</taxon>
        <taxon>Viridiplantae</taxon>
        <taxon>Streptophyta</taxon>
        <taxon>Embryophyta</taxon>
        <taxon>Tracheophyta</taxon>
        <taxon>Spermatophyta</taxon>
        <taxon>Magnoliopsida</taxon>
        <taxon>Liliopsida</taxon>
        <taxon>Zingiberales</taxon>
        <taxon>Musaceae</taxon>
        <taxon>Musa</taxon>
    </lineage>
</organism>
<dbReference type="Gene3D" id="2.40.100.10">
    <property type="entry name" value="Cyclophilin-like"/>
    <property type="match status" value="1"/>
</dbReference>
<evidence type="ECO:0000256" key="6">
    <source>
        <dbReference type="SAM" id="MobiDB-lite"/>
    </source>
</evidence>
<keyword evidence="9" id="KW-1185">Reference proteome</keyword>
<feature type="compositionally biased region" description="Basic and acidic residues" evidence="6">
    <location>
        <begin position="693"/>
        <end position="702"/>
    </location>
</feature>
<dbReference type="InterPro" id="IPR029000">
    <property type="entry name" value="Cyclophilin-like_dom_sf"/>
</dbReference>
<feature type="compositionally biased region" description="Basic residues" evidence="6">
    <location>
        <begin position="615"/>
        <end position="629"/>
    </location>
</feature>
<feature type="compositionally biased region" description="Low complexity" evidence="6">
    <location>
        <begin position="325"/>
        <end position="345"/>
    </location>
</feature>
<comment type="caution">
    <text evidence="8">The sequence shown here is derived from an EMBL/GenBank/DDBJ whole genome shotgun (WGS) entry which is preliminary data.</text>
</comment>
<dbReference type="EC" id="5.2.1.8" evidence="3"/>
<feature type="compositionally biased region" description="Basic and acidic residues" evidence="6">
    <location>
        <begin position="379"/>
        <end position="393"/>
    </location>
</feature>
<evidence type="ECO:0000256" key="2">
    <source>
        <dbReference type="ARBA" id="ARBA00007365"/>
    </source>
</evidence>
<evidence type="ECO:0000256" key="1">
    <source>
        <dbReference type="ARBA" id="ARBA00000971"/>
    </source>
</evidence>